<dbReference type="AlphaFoldDB" id="A0A396ZXN3"/>
<evidence type="ECO:0000313" key="1">
    <source>
        <dbReference type="EMBL" id="RHX98853.1"/>
    </source>
</evidence>
<accession>A0A396ZXN3</accession>
<reference evidence="1 2" key="1">
    <citation type="submission" date="2018-08" db="EMBL/GenBank/DDBJ databases">
        <title>Aphanomyces genome sequencing and annotation.</title>
        <authorList>
            <person name="Minardi D."/>
            <person name="Oidtmann B."/>
            <person name="Van Der Giezen M."/>
            <person name="Studholme D.J."/>
        </authorList>
    </citation>
    <scope>NUCLEOTIDE SEQUENCE [LARGE SCALE GENOMIC DNA]</scope>
    <source>
        <strain evidence="1 2">Kv</strain>
    </source>
</reference>
<dbReference type="EMBL" id="QUSZ01009676">
    <property type="protein sequence ID" value="RHX98853.1"/>
    <property type="molecule type" value="Genomic_DNA"/>
</dbReference>
<comment type="caution">
    <text evidence="1">The sequence shown here is derived from an EMBL/GenBank/DDBJ whole genome shotgun (WGS) entry which is preliminary data.</text>
</comment>
<dbReference type="VEuPathDB" id="FungiDB:H257_16193"/>
<proteinExistence type="predicted"/>
<dbReference type="Proteomes" id="UP000265427">
    <property type="component" value="Unassembled WGS sequence"/>
</dbReference>
<evidence type="ECO:0000313" key="2">
    <source>
        <dbReference type="Proteomes" id="UP000265427"/>
    </source>
</evidence>
<protein>
    <submittedName>
        <fullName evidence="1">Uncharacterized protein</fullName>
    </submittedName>
</protein>
<sequence>MHTYTGFMSAPVYTPTMPTEPNQPSDIDRAISFVKRPCSRYVSENEILDMIMVNAMLRHEGTAAASRKAARLLRRKEQLVQ</sequence>
<gene>
    <name evidence="1" type="ORF">DYB36_014114</name>
</gene>
<name>A0A396ZXN3_APHAT</name>
<organism evidence="1 2">
    <name type="scientific">Aphanomyces astaci</name>
    <name type="common">Crayfish plague agent</name>
    <dbReference type="NCBI Taxonomy" id="112090"/>
    <lineage>
        <taxon>Eukaryota</taxon>
        <taxon>Sar</taxon>
        <taxon>Stramenopiles</taxon>
        <taxon>Oomycota</taxon>
        <taxon>Saprolegniomycetes</taxon>
        <taxon>Saprolegniales</taxon>
        <taxon>Verrucalvaceae</taxon>
        <taxon>Aphanomyces</taxon>
    </lineage>
</organism>